<gene>
    <name evidence="1" type="ORF">DYB32_009462</name>
</gene>
<dbReference type="InterPro" id="IPR011989">
    <property type="entry name" value="ARM-like"/>
</dbReference>
<accession>A0A418ANZ3</accession>
<dbReference type="Proteomes" id="UP000285060">
    <property type="component" value="Unassembled WGS sequence"/>
</dbReference>
<evidence type="ECO:0000313" key="2">
    <source>
        <dbReference type="Proteomes" id="UP000285060"/>
    </source>
</evidence>
<organism evidence="1 2">
    <name type="scientific">Aphanomyces invadans</name>
    <dbReference type="NCBI Taxonomy" id="157072"/>
    <lineage>
        <taxon>Eukaryota</taxon>
        <taxon>Sar</taxon>
        <taxon>Stramenopiles</taxon>
        <taxon>Oomycota</taxon>
        <taxon>Saprolegniomycetes</taxon>
        <taxon>Saprolegniales</taxon>
        <taxon>Verrucalvaceae</taxon>
        <taxon>Aphanomyces</taxon>
    </lineage>
</organism>
<dbReference type="Gene3D" id="1.25.10.10">
    <property type="entry name" value="Leucine-rich Repeat Variant"/>
    <property type="match status" value="1"/>
</dbReference>
<proteinExistence type="predicted"/>
<dbReference type="InterPro" id="IPR016024">
    <property type="entry name" value="ARM-type_fold"/>
</dbReference>
<protein>
    <submittedName>
        <fullName evidence="1">Uncharacterized protein</fullName>
    </submittedName>
</protein>
<reference evidence="1 2" key="1">
    <citation type="submission" date="2018-08" db="EMBL/GenBank/DDBJ databases">
        <title>Aphanomyces genome sequencing and annotation.</title>
        <authorList>
            <person name="Minardi D."/>
            <person name="Oidtmann B."/>
            <person name="Van Der Giezen M."/>
            <person name="Studholme D.J."/>
        </authorList>
    </citation>
    <scope>NUCLEOTIDE SEQUENCE [LARGE SCALE GENOMIC DNA]</scope>
    <source>
        <strain evidence="1 2">NJM0002</strain>
    </source>
</reference>
<comment type="caution">
    <text evidence="1">The sequence shown here is derived from an EMBL/GenBank/DDBJ whole genome shotgun (WGS) entry which is preliminary data.</text>
</comment>
<name>A0A418ANZ3_9STRA</name>
<dbReference type="AlphaFoldDB" id="A0A418ANZ3"/>
<dbReference type="SUPFAM" id="SSF48371">
    <property type="entry name" value="ARM repeat"/>
    <property type="match status" value="1"/>
</dbReference>
<evidence type="ECO:0000313" key="1">
    <source>
        <dbReference type="EMBL" id="RHY26759.1"/>
    </source>
</evidence>
<dbReference type="VEuPathDB" id="FungiDB:H310_01283"/>
<sequence length="346" mass="38469">MVADLMPIDVNWGWIVPLIEVLSKALMPDGRLDALYLCLQLAHHQPMTAFWRTRLAFVFAGLANDGNDSIRKAAAEKFVDVLAKLNDISDAYDNARLDSFSRRASSSCLVMSDVKEHPAATESACGSAESNISEVRRRCMTVDATGESPTAEDSTHILFTLLDAFTNLLQEAPLEIQKIACRNVRPVAALFGRDILCKFLVPAIQDMIVTDMHDCKNHGSSAVYDSALGKPHFLEHLAPLLVHIVDAPEWKLRVALAYNFAPLLRWLGVDEFMEIFQSAMETLSTDGVYQVRRLAYDAWVALMESSTSHANEAAWRVATFTFVGAMARDGNHHLRISCLHFYAVRA</sequence>
<dbReference type="EMBL" id="QUSY01000917">
    <property type="protein sequence ID" value="RHY26759.1"/>
    <property type="molecule type" value="Genomic_DNA"/>
</dbReference>
<keyword evidence="2" id="KW-1185">Reference proteome</keyword>